<evidence type="ECO:0000313" key="2">
    <source>
        <dbReference type="EMBL" id="KAI5059728.1"/>
    </source>
</evidence>
<keyword evidence="3" id="KW-1185">Reference proteome</keyword>
<evidence type="ECO:0000313" key="3">
    <source>
        <dbReference type="Proteomes" id="UP000886520"/>
    </source>
</evidence>
<feature type="signal peptide" evidence="1">
    <location>
        <begin position="1"/>
        <end position="21"/>
    </location>
</feature>
<accession>A0A9D4U1L7</accession>
<proteinExistence type="predicted"/>
<sequence>MPCFPLACLAWCGIYLTVCMADMIGTCGLDGHHAYLNLNGGSQPQRLLTIELYPSQRPRWFSAIQNRHLNSPSAHVPREFRNPIAENRYCLQIFYTCFANQSRRG</sequence>
<protein>
    <recommendedName>
        <fullName evidence="4">Secreted protein</fullName>
    </recommendedName>
</protein>
<gene>
    <name evidence="2" type="ORF">GOP47_0026047</name>
</gene>
<comment type="caution">
    <text evidence="2">The sequence shown here is derived from an EMBL/GenBank/DDBJ whole genome shotgun (WGS) entry which is preliminary data.</text>
</comment>
<dbReference type="Proteomes" id="UP000886520">
    <property type="component" value="Chromosome 25"/>
</dbReference>
<reference evidence="2" key="1">
    <citation type="submission" date="2021-01" db="EMBL/GenBank/DDBJ databases">
        <title>Adiantum capillus-veneris genome.</title>
        <authorList>
            <person name="Fang Y."/>
            <person name="Liao Q."/>
        </authorList>
    </citation>
    <scope>NUCLEOTIDE SEQUENCE</scope>
    <source>
        <strain evidence="2">H3</strain>
        <tissue evidence="2">Leaf</tissue>
    </source>
</reference>
<organism evidence="2 3">
    <name type="scientific">Adiantum capillus-veneris</name>
    <name type="common">Maidenhair fern</name>
    <dbReference type="NCBI Taxonomy" id="13818"/>
    <lineage>
        <taxon>Eukaryota</taxon>
        <taxon>Viridiplantae</taxon>
        <taxon>Streptophyta</taxon>
        <taxon>Embryophyta</taxon>
        <taxon>Tracheophyta</taxon>
        <taxon>Polypodiopsida</taxon>
        <taxon>Polypodiidae</taxon>
        <taxon>Polypodiales</taxon>
        <taxon>Pteridineae</taxon>
        <taxon>Pteridaceae</taxon>
        <taxon>Vittarioideae</taxon>
        <taxon>Adiantum</taxon>
    </lineage>
</organism>
<evidence type="ECO:0000256" key="1">
    <source>
        <dbReference type="SAM" id="SignalP"/>
    </source>
</evidence>
<evidence type="ECO:0008006" key="4">
    <source>
        <dbReference type="Google" id="ProtNLM"/>
    </source>
</evidence>
<dbReference type="EMBL" id="JABFUD020000025">
    <property type="protein sequence ID" value="KAI5059728.1"/>
    <property type="molecule type" value="Genomic_DNA"/>
</dbReference>
<dbReference type="AlphaFoldDB" id="A0A9D4U1L7"/>
<keyword evidence="1" id="KW-0732">Signal</keyword>
<feature type="chain" id="PRO_5039418076" description="Secreted protein" evidence="1">
    <location>
        <begin position="22"/>
        <end position="105"/>
    </location>
</feature>
<name>A0A9D4U1L7_ADICA</name>